<dbReference type="UniPathway" id="UPA00694"/>
<dbReference type="PRINTS" id="PR01440">
    <property type="entry name" value="CELLSNTHASEB"/>
</dbReference>
<evidence type="ECO:0000313" key="16">
    <source>
        <dbReference type="EMBL" id="OHX10441.1"/>
    </source>
</evidence>
<dbReference type="EMBL" id="MKCS01000004">
    <property type="protein sequence ID" value="OHX10441.1"/>
    <property type="molecule type" value="Genomic_DNA"/>
</dbReference>
<evidence type="ECO:0000256" key="5">
    <source>
        <dbReference type="ARBA" id="ARBA00011437"/>
    </source>
</evidence>
<dbReference type="InterPro" id="IPR003920">
    <property type="entry name" value="Cell_synth_B"/>
</dbReference>
<dbReference type="Proteomes" id="UP000180088">
    <property type="component" value="Unassembled WGS sequence"/>
</dbReference>
<evidence type="ECO:0000256" key="13">
    <source>
        <dbReference type="ARBA" id="ARBA00023136"/>
    </source>
</evidence>
<dbReference type="NCBIfam" id="NF008330">
    <property type="entry name" value="PRK11114.2-4"/>
    <property type="match status" value="1"/>
</dbReference>
<evidence type="ECO:0000256" key="2">
    <source>
        <dbReference type="ARBA" id="ARBA00004377"/>
    </source>
</evidence>
<dbReference type="RefSeq" id="WP_071117097.1">
    <property type="nucleotide sequence ID" value="NZ_MKCS01000004.1"/>
</dbReference>
<evidence type="ECO:0000256" key="3">
    <source>
        <dbReference type="ARBA" id="ARBA00005186"/>
    </source>
</evidence>
<dbReference type="GO" id="GO:0006011">
    <property type="term" value="P:UDP-alpha-D-glucose metabolic process"/>
    <property type="evidence" value="ECO:0007669"/>
    <property type="project" value="InterPro"/>
</dbReference>
<comment type="pathway">
    <text evidence="3 15">Glycan metabolism; bacterial cellulose biosynthesis.</text>
</comment>
<keyword evidence="10 15" id="KW-0812">Transmembrane</keyword>
<keyword evidence="11 15" id="KW-0135">Cellulose biosynthesis</keyword>
<comment type="similarity">
    <text evidence="4 15">Belongs to the AcsB/BcsB family.</text>
</comment>
<dbReference type="AlphaFoldDB" id="A0A1S1WT77"/>
<keyword evidence="7 15" id="KW-1003">Cell membrane</keyword>
<keyword evidence="13 15" id="KW-0472">Membrane</keyword>
<feature type="transmembrane region" description="Helical" evidence="15">
    <location>
        <begin position="714"/>
        <end position="745"/>
    </location>
</feature>
<comment type="caution">
    <text evidence="16">The sequence shown here is derived from an EMBL/GenBank/DDBJ whole genome shotgun (WGS) entry which is preliminary data.</text>
</comment>
<feature type="signal peptide" evidence="15">
    <location>
        <begin position="1"/>
        <end position="28"/>
    </location>
</feature>
<gene>
    <name evidence="16" type="ORF">BI347_21935</name>
</gene>
<dbReference type="PANTHER" id="PTHR39083">
    <property type="entry name" value="CYCLIC DI-GMP-BINDING PROTEIN"/>
    <property type="match status" value="1"/>
</dbReference>
<keyword evidence="9 15" id="KW-0973">c-di-GMP</keyword>
<comment type="function">
    <text evidence="1 15">Binds the cellulose synthase activator, bis-(3'-5') cyclic diguanylic acid (c-di-GMP).</text>
</comment>
<evidence type="ECO:0000256" key="7">
    <source>
        <dbReference type="ARBA" id="ARBA00022475"/>
    </source>
</evidence>
<evidence type="ECO:0000313" key="17">
    <source>
        <dbReference type="Proteomes" id="UP000180088"/>
    </source>
</evidence>
<dbReference type="Pfam" id="PF03170">
    <property type="entry name" value="BcsB"/>
    <property type="match status" value="1"/>
</dbReference>
<dbReference type="GO" id="GO:0030244">
    <property type="term" value="P:cellulose biosynthetic process"/>
    <property type="evidence" value="ECO:0007669"/>
    <property type="project" value="UniProtKB-KW"/>
</dbReference>
<evidence type="ECO:0000256" key="15">
    <source>
        <dbReference type="RuleBase" id="RU365021"/>
    </source>
</evidence>
<comment type="subcellular location">
    <subcellularLocation>
        <location evidence="2">Cell inner membrane</location>
        <topology evidence="2">Single-pass membrane protein</topology>
    </subcellularLocation>
</comment>
<dbReference type="InterPro" id="IPR018513">
    <property type="entry name" value="Cell_synthase_bac"/>
</dbReference>
<dbReference type="STRING" id="1903179.BI347_21935"/>
<evidence type="ECO:0000256" key="8">
    <source>
        <dbReference type="ARBA" id="ARBA00022519"/>
    </source>
</evidence>
<evidence type="ECO:0000256" key="9">
    <source>
        <dbReference type="ARBA" id="ARBA00022636"/>
    </source>
</evidence>
<dbReference type="Gene3D" id="2.60.120.260">
    <property type="entry name" value="Galactose-binding domain-like"/>
    <property type="match status" value="2"/>
</dbReference>
<evidence type="ECO:0000256" key="4">
    <source>
        <dbReference type="ARBA" id="ARBA00010714"/>
    </source>
</evidence>
<accession>A0A1S1WT77</accession>
<reference evidence="16 17" key="1">
    <citation type="submission" date="2016-09" db="EMBL/GenBank/DDBJ databases">
        <title>Chromobacterium muskegensis sp. nov., an insecticidal bacterium isolated from Sphagnum bogs.</title>
        <authorList>
            <person name="Sparks M.E."/>
            <person name="Blackburn M.B."/>
            <person name="Gundersen-Rindal D.E."/>
            <person name="Mitchell A."/>
            <person name="Farrar R."/>
            <person name="Kuhar D."/>
        </authorList>
    </citation>
    <scope>NUCLEOTIDE SEQUENCE [LARGE SCALE GENOMIC DNA]</scope>
    <source>
        <strain evidence="16 17">37-2</strain>
    </source>
</reference>
<dbReference type="PANTHER" id="PTHR39083:SF1">
    <property type="entry name" value="CYCLIC DI-GMP-BINDING PROTEIN"/>
    <property type="match status" value="1"/>
</dbReference>
<name>A0A1S1WT77_9NEIS</name>
<dbReference type="NCBIfam" id="NF008323">
    <property type="entry name" value="PRK11114.1-1"/>
    <property type="match status" value="1"/>
</dbReference>
<evidence type="ECO:0000256" key="12">
    <source>
        <dbReference type="ARBA" id="ARBA00022989"/>
    </source>
</evidence>
<organism evidence="16 17">
    <name type="scientific">Chromobacterium sphagni</name>
    <dbReference type="NCBI Taxonomy" id="1903179"/>
    <lineage>
        <taxon>Bacteria</taxon>
        <taxon>Pseudomonadati</taxon>
        <taxon>Pseudomonadota</taxon>
        <taxon>Betaproteobacteria</taxon>
        <taxon>Neisseriales</taxon>
        <taxon>Chromobacteriaceae</taxon>
        <taxon>Chromobacterium</taxon>
    </lineage>
</organism>
<evidence type="ECO:0000256" key="14">
    <source>
        <dbReference type="ARBA" id="ARBA00033444"/>
    </source>
</evidence>
<evidence type="ECO:0000256" key="10">
    <source>
        <dbReference type="ARBA" id="ARBA00022692"/>
    </source>
</evidence>
<evidence type="ECO:0000256" key="1">
    <source>
        <dbReference type="ARBA" id="ARBA00002057"/>
    </source>
</evidence>
<protein>
    <recommendedName>
        <fullName evidence="6 15">Cyclic di-GMP-binding protein</fullName>
    </recommendedName>
    <alternativeName>
        <fullName evidence="14 15">Cellulose synthase regulatory subunit</fullName>
    </alternativeName>
</protein>
<keyword evidence="12 15" id="KW-1133">Transmembrane helix</keyword>
<keyword evidence="8 15" id="KW-0997">Cell inner membrane</keyword>
<comment type="subunit">
    <text evidence="5 15">Tightly associated with the cellulose synthase catalytic subunit.</text>
</comment>
<evidence type="ECO:0000256" key="6">
    <source>
        <dbReference type="ARBA" id="ARBA00021844"/>
    </source>
</evidence>
<dbReference type="OrthoDB" id="9806702at2"/>
<evidence type="ECO:0000256" key="11">
    <source>
        <dbReference type="ARBA" id="ARBA00022916"/>
    </source>
</evidence>
<dbReference type="GO" id="GO:0005886">
    <property type="term" value="C:plasma membrane"/>
    <property type="evidence" value="ECO:0007669"/>
    <property type="project" value="UniProtKB-SubCell"/>
</dbReference>
<keyword evidence="15" id="KW-0732">Signal</keyword>
<proteinExistence type="inferred from homology"/>
<feature type="chain" id="PRO_5015212046" description="Cyclic di-GMP-binding protein" evidence="15">
    <location>
        <begin position="29"/>
        <end position="756"/>
    </location>
</feature>
<sequence length="756" mass="81688">MISRIPRKTLSIFLSGLLLATPALTVNAKEETVAAPEQAKAAPLVTTRTLSFKQMGAGYPLKMRGDNSLVGVGFGSRGDEVISGLTLHLRYTFSPAMLADLSHVQVLLNDEVVTVLALPKEQGGKPQQLTLPLDPRLLANFNQLKFRLIGHYTNRCEDETHSSLWAEISNTSELQLTVQALPFVNDLSYFPEPFFDRRDFSPLKLPFVFAARPSQTSLQAAGELASWFGAQAGWRGVRYSASLNSLPAAAHTIVYATNSQRPDFLAKLPPVSAPTISIMPHPDRPERKLLLILGRDDKDLKLATDALVLGQAGMSGSQVVVRGLKLEAPRKPYDAPNWVRPDRPTRLGELVDNPRDLQVTGQQPAPIRISFRVPGDLFTWGSRGIPLDLKFRYTGQQQAAGSRLSIGINELFVQSLNLNASGVGSTQTSLRLPVLENGLLSNIDRILLPPFRVGSRNEMQFQYVFAAEKQGECANNLADGNRAAIDPDSTVDFSSYPHYAALPNLGLFATSGYPFTRMADLSDTAVVLPRQPAQQDIAAFLNVMGKMGESTGYPALRYRLVDEGALDSVKNSDLLVVGNARNLGLLKAWRDKLPTTLEGGNRKVAEGEANTLPAGLGQTPEQAAGGRINGQVDFSAQGRLGALLALESPLASGRSVVIVTGSEPDAMATATGALADDGKVAQMSGSAVLIRGDSIDSQQLGPVYYVGNLPLWTWVWLFLSAHPLLLAALSALAVLIFAFAILRLFKALAARRLKES</sequence>